<sequence length="99" mass="11361">MSDHHFHQHKNSKYTLHDLLKGKDLDIIAASLLLLGKLRVESVQLFRDSPTISVTLIGQYQSVKDDKSENMANFLDENGDMTLDEVFEALSKRMNKKRT</sequence>
<keyword evidence="2" id="KW-1185">Reference proteome</keyword>
<evidence type="ECO:0000313" key="1">
    <source>
        <dbReference type="EMBL" id="MFC6039096.1"/>
    </source>
</evidence>
<name>A0ABW1L761_9BACL</name>
<dbReference type="Proteomes" id="UP001596170">
    <property type="component" value="Unassembled WGS sequence"/>
</dbReference>
<accession>A0ABW1L761</accession>
<proteinExistence type="predicted"/>
<comment type="caution">
    <text evidence="1">The sequence shown here is derived from an EMBL/GenBank/DDBJ whole genome shotgun (WGS) entry which is preliminary data.</text>
</comment>
<dbReference type="RefSeq" id="WP_377733171.1">
    <property type="nucleotide sequence ID" value="NZ_JBHSRI010000006.1"/>
</dbReference>
<evidence type="ECO:0000313" key="2">
    <source>
        <dbReference type="Proteomes" id="UP001596170"/>
    </source>
</evidence>
<organism evidence="1 2">
    <name type="scientific">Paenisporosarcina macmurdoensis</name>
    <dbReference type="NCBI Taxonomy" id="212659"/>
    <lineage>
        <taxon>Bacteria</taxon>
        <taxon>Bacillati</taxon>
        <taxon>Bacillota</taxon>
        <taxon>Bacilli</taxon>
        <taxon>Bacillales</taxon>
        <taxon>Caryophanaceae</taxon>
        <taxon>Paenisporosarcina</taxon>
    </lineage>
</organism>
<reference evidence="2" key="1">
    <citation type="journal article" date="2019" name="Int. J. Syst. Evol. Microbiol.">
        <title>The Global Catalogue of Microorganisms (GCM) 10K type strain sequencing project: providing services to taxonomists for standard genome sequencing and annotation.</title>
        <authorList>
            <consortium name="The Broad Institute Genomics Platform"/>
            <consortium name="The Broad Institute Genome Sequencing Center for Infectious Disease"/>
            <person name="Wu L."/>
            <person name="Ma J."/>
        </authorList>
    </citation>
    <scope>NUCLEOTIDE SEQUENCE [LARGE SCALE GENOMIC DNA]</scope>
    <source>
        <strain evidence="2">CCUG 54527</strain>
    </source>
</reference>
<dbReference type="EMBL" id="JBHSRI010000006">
    <property type="protein sequence ID" value="MFC6039096.1"/>
    <property type="molecule type" value="Genomic_DNA"/>
</dbReference>
<protein>
    <submittedName>
        <fullName evidence="1">Uncharacterized protein</fullName>
    </submittedName>
</protein>
<gene>
    <name evidence="1" type="ORF">ACFPYN_06455</name>
</gene>